<dbReference type="InterPro" id="IPR027417">
    <property type="entry name" value="P-loop_NTPase"/>
</dbReference>
<evidence type="ECO:0000259" key="2">
    <source>
        <dbReference type="Pfam" id="PF19263"/>
    </source>
</evidence>
<evidence type="ECO:0000256" key="1">
    <source>
        <dbReference type="SAM" id="MobiDB-lite"/>
    </source>
</evidence>
<dbReference type="EMBL" id="JALNTG010000030">
    <property type="protein sequence ID" value="MDD9320317.1"/>
    <property type="molecule type" value="Genomic_DNA"/>
</dbReference>
<dbReference type="AlphaFoldDB" id="A0AB35JY69"/>
<accession>A0AB35JY69</accession>
<protein>
    <submittedName>
        <fullName evidence="3">DUF5906 domain-containing protein</fullName>
    </submittedName>
</protein>
<dbReference type="Gene3D" id="3.40.50.300">
    <property type="entry name" value="P-loop containing nucleotide triphosphate hydrolases"/>
    <property type="match status" value="1"/>
</dbReference>
<reference evidence="3" key="1">
    <citation type="submission" date="2022-12" db="EMBL/GenBank/DDBJ databases">
        <title>Acinetobacter lactucae: Emerging opportunistic pathogenic species of genus Acinetobacter isolated from immunocompromised patients in clinical settings of India.</title>
        <authorList>
            <person name="Amar A.K."/>
            <person name="Sawant A.R."/>
            <person name="Meera M."/>
            <person name="Tomar A."/>
            <person name="Sistla S."/>
            <person name="Prashanth K."/>
        </authorList>
    </citation>
    <scope>NUCLEOTIDE SEQUENCE</scope>
    <source>
        <strain evidence="3">PKAL1828C</strain>
    </source>
</reference>
<feature type="region of interest" description="Disordered" evidence="1">
    <location>
        <begin position="1"/>
        <end position="22"/>
    </location>
</feature>
<evidence type="ECO:0000313" key="4">
    <source>
        <dbReference type="Proteomes" id="UP001150055"/>
    </source>
</evidence>
<proteinExistence type="predicted"/>
<organism evidence="3 4">
    <name type="scientific">Acinetobacter lactucae</name>
    <dbReference type="NCBI Taxonomy" id="1785128"/>
    <lineage>
        <taxon>Bacteria</taxon>
        <taxon>Pseudomonadati</taxon>
        <taxon>Pseudomonadota</taxon>
        <taxon>Gammaproteobacteria</taxon>
        <taxon>Moraxellales</taxon>
        <taxon>Moraxellaceae</taxon>
        <taxon>Acinetobacter</taxon>
        <taxon>Acinetobacter calcoaceticus/baumannii complex</taxon>
    </lineage>
</organism>
<sequence length="608" mass="69672">MSLENIPEQPHASSKPPSDFNDLHVIAGLGEVGRQIQKAVSTIPSIVVDSPDPFDYADQYLGQVVENGAENRTSSPQEMMQDNDFELDYVPPMNEKPSSGRPKQGEIKTTDEKLREALERYALINCTTNVFDYKTNHKFKITALKHSLGNANFNNWTNHHLRKTIEIDEVEKILIDQAGSSTPNMMKNCILLKGESFVYDKSLNRVVTWSAVQLLYPLEYKKWIESPARSEIDYENLIFDPTRKIDADPNYINTFEGYGVEPLRDQDFKIIDKIEASTYCTAILEMINSLCNDDPEIVDWLLKWLAFPLQNEGRKAHSAVLMASHIQGSGKTTLFEKIMGGIYGKYHRMITSQELESPQYNGWLNNTAFIFGEEIATNATKYNVTPYLNALITAKSVTINEKHRPQKQVPAYFNMAFASNENIPFPLTGEARRWFVIAPQHKLEESIANRVHEEMREDGIAAFYTYLLNLDLTEFKHDKPPLTDAKKSLMNASKRSIEVFIDEWFAGETKYPCVSCQAKQLYEAYKEWASSTLEHKYSYRRFTDDIKKIEGIRLLEKQHWRYQRKQGQSLIVAVGASPQDKNAIDWYGECVDRFDEAQNGGFPNVLDK</sequence>
<dbReference type="Proteomes" id="UP001150055">
    <property type="component" value="Unassembled WGS sequence"/>
</dbReference>
<dbReference type="InterPro" id="IPR045455">
    <property type="entry name" value="NrS-1_pol-like_helicase"/>
</dbReference>
<comment type="caution">
    <text evidence="3">The sequence shown here is derived from an EMBL/GenBank/DDBJ whole genome shotgun (WGS) entry which is preliminary data.</text>
</comment>
<gene>
    <name evidence="3" type="ORF">M0O54_09330</name>
</gene>
<feature type="domain" description="NrS-1 polymerase-like helicase" evidence="2">
    <location>
        <begin position="326"/>
        <end position="433"/>
    </location>
</feature>
<name>A0AB35JY69_9GAMM</name>
<dbReference type="Pfam" id="PF19263">
    <property type="entry name" value="DUF5906"/>
    <property type="match status" value="1"/>
</dbReference>
<evidence type="ECO:0000313" key="3">
    <source>
        <dbReference type="EMBL" id="MDD9320317.1"/>
    </source>
</evidence>
<dbReference type="RefSeq" id="WP_274579083.1">
    <property type="nucleotide sequence ID" value="NZ_JALNTG010000030.1"/>
</dbReference>